<proteinExistence type="predicted"/>
<evidence type="ECO:0000313" key="3">
    <source>
        <dbReference type="EMBL" id="SUP99598.1"/>
    </source>
</evidence>
<feature type="transmembrane region" description="Helical" evidence="1">
    <location>
        <begin position="240"/>
        <end position="263"/>
    </location>
</feature>
<dbReference type="OrthoDB" id="6481166at2"/>
<gene>
    <name evidence="2" type="ORF">CSF007_6445</name>
    <name evidence="3" type="ORF">NCTC10476_00833</name>
</gene>
<protein>
    <submittedName>
        <fullName evidence="2">Membrane protein</fullName>
    </submittedName>
</protein>
<evidence type="ECO:0000256" key="1">
    <source>
        <dbReference type="SAM" id="Phobius"/>
    </source>
</evidence>
<feature type="transmembrane region" description="Helical" evidence="1">
    <location>
        <begin position="200"/>
        <end position="219"/>
    </location>
</feature>
<reference evidence="3 4" key="2">
    <citation type="submission" date="2018-06" db="EMBL/GenBank/DDBJ databases">
        <authorList>
            <consortium name="Pathogen Informatics"/>
            <person name="Doyle S."/>
        </authorList>
    </citation>
    <scope>NUCLEOTIDE SEQUENCE [LARGE SCALE GENOMIC DNA]</scope>
    <source>
        <strain evidence="3 4">NCTC10476</strain>
    </source>
</reference>
<name>A0A0A8VHF8_YERRU</name>
<reference evidence="2" key="1">
    <citation type="journal article" date="2015" name="Genome Announc.">
        <title>Complete Genome Sequence of Yersinia ruckeri Strain CSF007-82, Etiologic Agent of Red Mouth Disease in Salmonid Fish.</title>
        <authorList>
            <person name="Nelson M.C."/>
            <person name="LaPatra S.E."/>
            <person name="Welch T.J."/>
            <person name="Graf J."/>
        </authorList>
    </citation>
    <scope>NUCLEOTIDE SEQUENCE</scope>
    <source>
        <strain evidence="2">CSF007-82</strain>
    </source>
</reference>
<keyword evidence="1" id="KW-0472">Membrane</keyword>
<dbReference type="AlphaFoldDB" id="A0A0A8VHF8"/>
<feature type="transmembrane region" description="Helical" evidence="1">
    <location>
        <begin position="40"/>
        <end position="62"/>
    </location>
</feature>
<feature type="transmembrane region" description="Helical" evidence="1">
    <location>
        <begin position="168"/>
        <end position="194"/>
    </location>
</feature>
<dbReference type="EMBL" id="UHJG01000001">
    <property type="protein sequence ID" value="SUP99598.1"/>
    <property type="molecule type" value="Genomic_DNA"/>
</dbReference>
<sequence length="275" mass="32086">MSKVSQLFSFSDVFKMTEMGYRYSDISNNPAFYFMSRGEFLIVLMRYLLVLPLLLILMDVLWPDLFDELVIVALQSWPAVFSLVLLIPCYYRLKSQGLSHYLLLINLFPLINYLPLNILTLPLCGAFLLYLIFINIYPGERHRCERKIEINHEIPGEYPLKPTIGYFFALNLLGFLFFELDDAAILLIMISWISFLLTKFHWPIVIINIIGAIGIFIFLSSDFSDLKHHQNIFIDALIKISLLDSVLFLMFSLSLFLNMLFWLEERDRNKTAPEA</sequence>
<feature type="transmembrane region" description="Helical" evidence="1">
    <location>
        <begin position="113"/>
        <end position="137"/>
    </location>
</feature>
<keyword evidence="1" id="KW-1133">Transmembrane helix</keyword>
<accession>A0A0A8VHF8</accession>
<dbReference type="GeneID" id="66879015"/>
<dbReference type="EMBL" id="LN681231">
    <property type="protein sequence ID" value="CEK27046.1"/>
    <property type="molecule type" value="Genomic_DNA"/>
</dbReference>
<evidence type="ECO:0000313" key="4">
    <source>
        <dbReference type="Proteomes" id="UP000255169"/>
    </source>
</evidence>
<dbReference type="RefSeq" id="WP_004717175.1">
    <property type="nucleotide sequence ID" value="NZ_CCYO01000002.1"/>
</dbReference>
<dbReference type="Proteomes" id="UP000255169">
    <property type="component" value="Unassembled WGS sequence"/>
</dbReference>
<organism evidence="2">
    <name type="scientific">Yersinia ruckeri</name>
    <dbReference type="NCBI Taxonomy" id="29486"/>
    <lineage>
        <taxon>Bacteria</taxon>
        <taxon>Pseudomonadati</taxon>
        <taxon>Pseudomonadota</taxon>
        <taxon>Gammaproteobacteria</taxon>
        <taxon>Enterobacterales</taxon>
        <taxon>Yersiniaceae</taxon>
        <taxon>Yersinia</taxon>
    </lineage>
</organism>
<keyword evidence="4" id="KW-1185">Reference proteome</keyword>
<feature type="transmembrane region" description="Helical" evidence="1">
    <location>
        <begin position="69"/>
        <end position="93"/>
    </location>
</feature>
<evidence type="ECO:0000313" key="2">
    <source>
        <dbReference type="EMBL" id="CEK27046.1"/>
    </source>
</evidence>
<keyword evidence="1" id="KW-0812">Transmembrane</keyword>